<feature type="compositionally biased region" description="Polar residues" evidence="1">
    <location>
        <begin position="12"/>
        <end position="22"/>
    </location>
</feature>
<dbReference type="OrthoDB" id="5595404at2759"/>
<name>A0A2G5BCA5_COERN</name>
<dbReference type="AlphaFoldDB" id="A0A2G5BCA5"/>
<sequence length="121" mass="13352">MGEIHSLAPPHVQSSAALASSPSEHDQSSVYPATWHEYEDQFNYFYNCHFIEQDYYDYLSGNLRRPSDNDSNASTDQSADSVDESVYGGSSYSTSEDEVCASDREATSAALSVRSCEEPTT</sequence>
<reference evidence="2 3" key="1">
    <citation type="journal article" date="2015" name="Genome Biol. Evol.">
        <title>Phylogenomic analyses indicate that early fungi evolved digesting cell walls of algal ancestors of land plants.</title>
        <authorList>
            <person name="Chang Y."/>
            <person name="Wang S."/>
            <person name="Sekimoto S."/>
            <person name="Aerts A.L."/>
            <person name="Choi C."/>
            <person name="Clum A."/>
            <person name="LaButti K.M."/>
            <person name="Lindquist E.A."/>
            <person name="Yee Ngan C."/>
            <person name="Ohm R.A."/>
            <person name="Salamov A.A."/>
            <person name="Grigoriev I.V."/>
            <person name="Spatafora J.W."/>
            <person name="Berbee M.L."/>
        </authorList>
    </citation>
    <scope>NUCLEOTIDE SEQUENCE [LARGE SCALE GENOMIC DNA]</scope>
    <source>
        <strain evidence="2 3">NRRL 1564</strain>
    </source>
</reference>
<feature type="region of interest" description="Disordered" evidence="1">
    <location>
        <begin position="61"/>
        <end position="104"/>
    </location>
</feature>
<evidence type="ECO:0000256" key="1">
    <source>
        <dbReference type="SAM" id="MobiDB-lite"/>
    </source>
</evidence>
<evidence type="ECO:0000313" key="3">
    <source>
        <dbReference type="Proteomes" id="UP000242474"/>
    </source>
</evidence>
<feature type="region of interest" description="Disordered" evidence="1">
    <location>
        <begin position="1"/>
        <end position="29"/>
    </location>
</feature>
<evidence type="ECO:0000313" key="2">
    <source>
        <dbReference type="EMBL" id="PIA16654.1"/>
    </source>
</evidence>
<keyword evidence="3" id="KW-1185">Reference proteome</keyword>
<gene>
    <name evidence="2" type="ORF">COEREDRAFT_86743</name>
</gene>
<proteinExistence type="predicted"/>
<dbReference type="EMBL" id="KZ303498">
    <property type="protein sequence ID" value="PIA16654.1"/>
    <property type="molecule type" value="Genomic_DNA"/>
</dbReference>
<protein>
    <submittedName>
        <fullName evidence="2">Uncharacterized protein</fullName>
    </submittedName>
</protein>
<accession>A0A2G5BCA5</accession>
<organism evidence="2 3">
    <name type="scientific">Coemansia reversa (strain ATCC 12441 / NRRL 1564)</name>
    <dbReference type="NCBI Taxonomy" id="763665"/>
    <lineage>
        <taxon>Eukaryota</taxon>
        <taxon>Fungi</taxon>
        <taxon>Fungi incertae sedis</taxon>
        <taxon>Zoopagomycota</taxon>
        <taxon>Kickxellomycotina</taxon>
        <taxon>Kickxellomycetes</taxon>
        <taxon>Kickxellales</taxon>
        <taxon>Kickxellaceae</taxon>
        <taxon>Coemansia</taxon>
    </lineage>
</organism>
<dbReference type="Proteomes" id="UP000242474">
    <property type="component" value="Unassembled WGS sequence"/>
</dbReference>
<feature type="compositionally biased region" description="Polar residues" evidence="1">
    <location>
        <begin position="69"/>
        <end position="80"/>
    </location>
</feature>